<dbReference type="Proteomes" id="UP000749559">
    <property type="component" value="Unassembled WGS sequence"/>
</dbReference>
<dbReference type="GO" id="GO:0004930">
    <property type="term" value="F:G protein-coupled receptor activity"/>
    <property type="evidence" value="ECO:0007669"/>
    <property type="project" value="UniProtKB-KW"/>
</dbReference>
<dbReference type="Pfam" id="PF00001">
    <property type="entry name" value="7tm_1"/>
    <property type="match status" value="1"/>
</dbReference>
<dbReference type="FunFam" id="1.20.1070.10:FF:000523">
    <property type="entry name" value="5-hydroxytryptamine receptor 2B"/>
    <property type="match status" value="1"/>
</dbReference>
<dbReference type="CDD" id="cd15067">
    <property type="entry name" value="7tmA_Dop1R2-like"/>
    <property type="match status" value="1"/>
</dbReference>
<evidence type="ECO:0000256" key="4">
    <source>
        <dbReference type="ARBA" id="ARBA00022989"/>
    </source>
</evidence>
<dbReference type="GO" id="GO:0071880">
    <property type="term" value="P:adenylate cyclase-activating adrenergic receptor signaling pathway"/>
    <property type="evidence" value="ECO:0007669"/>
    <property type="project" value="TreeGrafter"/>
</dbReference>
<gene>
    <name evidence="11" type="ORF">OFUS_LOCUS9866</name>
</gene>
<evidence type="ECO:0000256" key="1">
    <source>
        <dbReference type="ARBA" id="ARBA00004651"/>
    </source>
</evidence>
<keyword evidence="3 10" id="KW-0812">Transmembrane</keyword>
<evidence type="ECO:0000313" key="12">
    <source>
        <dbReference type="Proteomes" id="UP000749559"/>
    </source>
</evidence>
<dbReference type="InterPro" id="IPR017452">
    <property type="entry name" value="GPCR_Rhodpsn_7TM"/>
</dbReference>
<dbReference type="AlphaFoldDB" id="A0A8J1XH73"/>
<evidence type="ECO:0000256" key="5">
    <source>
        <dbReference type="ARBA" id="ARBA00023040"/>
    </source>
</evidence>
<dbReference type="SMART" id="SM01381">
    <property type="entry name" value="7TM_GPCR_Srsx"/>
    <property type="match status" value="1"/>
</dbReference>
<comment type="caution">
    <text evidence="11">The sequence shown here is derived from an EMBL/GenBank/DDBJ whole genome shotgun (WGS) entry which is preliminary data.</text>
</comment>
<dbReference type="EMBL" id="CAIIXF020000005">
    <property type="protein sequence ID" value="CAH1783529.1"/>
    <property type="molecule type" value="Genomic_DNA"/>
</dbReference>
<dbReference type="PROSITE" id="PS00237">
    <property type="entry name" value="G_PROTEIN_RECEP_F1_1"/>
    <property type="match status" value="1"/>
</dbReference>
<organism evidence="11 12">
    <name type="scientific">Owenia fusiformis</name>
    <name type="common">Polychaete worm</name>
    <dbReference type="NCBI Taxonomy" id="6347"/>
    <lineage>
        <taxon>Eukaryota</taxon>
        <taxon>Metazoa</taxon>
        <taxon>Spiralia</taxon>
        <taxon>Lophotrochozoa</taxon>
        <taxon>Annelida</taxon>
        <taxon>Polychaeta</taxon>
        <taxon>Sedentaria</taxon>
        <taxon>Canalipalpata</taxon>
        <taxon>Sabellida</taxon>
        <taxon>Oweniida</taxon>
        <taxon>Oweniidae</taxon>
        <taxon>Owenia</taxon>
    </lineage>
</organism>
<comment type="similarity">
    <text evidence="10">Belongs to the G-protein coupled receptor 1 family.</text>
</comment>
<dbReference type="GO" id="GO:0005886">
    <property type="term" value="C:plasma membrane"/>
    <property type="evidence" value="ECO:0007669"/>
    <property type="project" value="UniProtKB-SubCell"/>
</dbReference>
<evidence type="ECO:0000256" key="2">
    <source>
        <dbReference type="ARBA" id="ARBA00022475"/>
    </source>
</evidence>
<keyword evidence="5 10" id="KW-0297">G-protein coupled receptor</keyword>
<keyword evidence="6" id="KW-0472">Membrane</keyword>
<keyword evidence="12" id="KW-1185">Reference proteome</keyword>
<evidence type="ECO:0000256" key="9">
    <source>
        <dbReference type="ARBA" id="ARBA00023224"/>
    </source>
</evidence>
<evidence type="ECO:0000313" key="11">
    <source>
        <dbReference type="EMBL" id="CAH1783529.1"/>
    </source>
</evidence>
<evidence type="ECO:0000256" key="7">
    <source>
        <dbReference type="ARBA" id="ARBA00023157"/>
    </source>
</evidence>
<evidence type="ECO:0000256" key="10">
    <source>
        <dbReference type="RuleBase" id="RU000688"/>
    </source>
</evidence>
<dbReference type="Gene3D" id="1.20.1070.10">
    <property type="entry name" value="Rhodopsin 7-helix transmembrane proteins"/>
    <property type="match status" value="1"/>
</dbReference>
<name>A0A8J1XH73_OWEFU</name>
<dbReference type="PRINTS" id="PR00237">
    <property type="entry name" value="GPCRRHODOPSN"/>
</dbReference>
<protein>
    <submittedName>
        <fullName evidence="11">Uncharacterized protein</fullName>
    </submittedName>
</protein>
<accession>A0A8J1XH73</accession>
<keyword evidence="8 10" id="KW-0675">Receptor</keyword>
<dbReference type="SUPFAM" id="SSF81321">
    <property type="entry name" value="Family A G protein-coupled receptor-like"/>
    <property type="match status" value="1"/>
</dbReference>
<dbReference type="OrthoDB" id="5957871at2759"/>
<dbReference type="GO" id="GO:0043410">
    <property type="term" value="P:positive regulation of MAPK cascade"/>
    <property type="evidence" value="ECO:0007669"/>
    <property type="project" value="TreeGrafter"/>
</dbReference>
<proteinExistence type="inferred from homology"/>
<evidence type="ECO:0000256" key="8">
    <source>
        <dbReference type="ARBA" id="ARBA00023170"/>
    </source>
</evidence>
<evidence type="ECO:0000256" key="6">
    <source>
        <dbReference type="ARBA" id="ARBA00023136"/>
    </source>
</evidence>
<reference evidence="11" key="1">
    <citation type="submission" date="2022-03" db="EMBL/GenBank/DDBJ databases">
        <authorList>
            <person name="Martin C."/>
        </authorList>
    </citation>
    <scope>NUCLEOTIDE SEQUENCE</scope>
</reference>
<dbReference type="PANTHER" id="PTHR24248">
    <property type="entry name" value="ADRENERGIC RECEPTOR-RELATED G-PROTEIN COUPLED RECEPTOR"/>
    <property type="match status" value="1"/>
</dbReference>
<dbReference type="PANTHER" id="PTHR24248:SF185">
    <property type="entry name" value="DOPAMINE RECEPTOR 2"/>
    <property type="match status" value="1"/>
</dbReference>
<keyword evidence="4" id="KW-1133">Transmembrane helix</keyword>
<keyword evidence="7" id="KW-1015">Disulfide bond</keyword>
<keyword evidence="2" id="KW-1003">Cell membrane</keyword>
<keyword evidence="9 10" id="KW-0807">Transducer</keyword>
<dbReference type="PROSITE" id="PS50262">
    <property type="entry name" value="G_PROTEIN_RECEP_F1_2"/>
    <property type="match status" value="1"/>
</dbReference>
<sequence>MMERMRKVNDVVLIDSNSTSPGTIHGLTDIGNTTYWNRSSATTDLATTPSWISEDITNDIANTQDDTIDFNIKPILTSASDIVNRTLSNIFEYGATEMTPSEVSASLVTCCNLIPNASEIDCVCANSTEGFPRPEIHFKTPLLGVFLGFFAIVTIVGNILVVIAVARERYLRTVTNYFIVSLATADLAMGSVVMPFGIILEQMNDVWIFGRDWCDIWHSFDVLGSTASILNLCVISLDRYWAITDPIAYPRKMSIGRACVTIAVVWVCSCGISFPAILWWRHVEPTNSSPYKCTFTGDSAYLIFSSLVSFYIPLFVMCFVYWRIYRVATIQLRGLQSGQKQMHMSTEGVDGEVIALRMHRGGRKTILSQNGNGYGHSGHGCSPSSISTHGMNGHSIYERANSDSDTESPAHLIQRSEEDLRSSGHAVNNKISRKFKTFAISKKVTKLARERKAAKTLGIVMGIFIICWLPFFIFNAMFALCKLDCVKHPEIIFPIVTWLGYINSGMNPIIYACSMRDFRRAFLKILFACCPKYRNIYRRRRQQLSAEYSRTEYSFTNNCNLNGSGERCDIHL</sequence>
<evidence type="ECO:0000256" key="3">
    <source>
        <dbReference type="ARBA" id="ARBA00022692"/>
    </source>
</evidence>
<dbReference type="InterPro" id="IPR000276">
    <property type="entry name" value="GPCR_Rhodpsn"/>
</dbReference>
<comment type="subcellular location">
    <subcellularLocation>
        <location evidence="1">Cell membrane</location>
        <topology evidence="1">Multi-pass membrane protein</topology>
    </subcellularLocation>
</comment>